<organism evidence="1 2">
    <name type="scientific">Pseudobacteroides cellulosolvens ATCC 35603 = DSM 2933</name>
    <dbReference type="NCBI Taxonomy" id="398512"/>
    <lineage>
        <taxon>Bacteria</taxon>
        <taxon>Bacillati</taxon>
        <taxon>Bacillota</taxon>
        <taxon>Clostridia</taxon>
        <taxon>Eubacteriales</taxon>
        <taxon>Oscillospiraceae</taxon>
        <taxon>Pseudobacteroides</taxon>
    </lineage>
</organism>
<evidence type="ECO:0000313" key="2">
    <source>
        <dbReference type="Proteomes" id="UP000036923"/>
    </source>
</evidence>
<dbReference type="RefSeq" id="WP_036944417.1">
    <property type="nucleotide sequence ID" value="NZ_JQKC01000028.1"/>
</dbReference>
<dbReference type="AlphaFoldDB" id="A0A0L6JTR2"/>
<name>A0A0L6JTR2_9FIRM</name>
<evidence type="ECO:0000313" key="1">
    <source>
        <dbReference type="EMBL" id="KNY29221.1"/>
    </source>
</evidence>
<dbReference type="OrthoDB" id="83685at2"/>
<comment type="caution">
    <text evidence="1">The sequence shown here is derived from an EMBL/GenBank/DDBJ whole genome shotgun (WGS) entry which is preliminary data.</text>
</comment>
<sequence>MSIDLLYDLQQEIRNLFIAGSDIAVDNIKLKKLIPKFQNAGKDIPVFIRISEILESLIESDNNSSVKLLELSGLINAVLYTQGETSQIGQISGLKGYDLEVSTKVSYRSLQYVTTALLEQVPDRADIIRQAKADGIFKDYKLVYPLILALDQQNYDVYNMAYEILRDYGNSIVQVLKDCFRFDGKKGNPKILDLIWEICGKEEKDFFLLANAKGNTSVRIRAINILKNFPEMEDMLIGLTKDRKKEIRETAFEILSHIDSELAAKRLIEAFKGKDRELAKNPIKRNPSKVITKYLLEEAEKCLTIIIENYEEIKTITSESQSPFKETIEHIYNVMYCMGEKKDHEIYEFLYKCIVNTIKLRKVKLSKIFFCGYTTLAYMVVDLLLSMKTVESYALLVVLKDKFDNIFLSYSFKAAISYLPPAKVFDEYSKYLKLERTSIDRRTILDVLRNLPFNQKLIVLADNEIAPDIIKPDALRSDIIDTSTIYFDHRWASFFVENEDVYNTAKYISRNDVNAINYLLGYIEKNKGLEAIGISSIYNALIRIGYPKTIDILIESLDYSLNIANCPIAYLLRHSLGWILKMLPPESAEAIEEYSKKCDSQTTLKLLEAAEAMRKRAPIKNL</sequence>
<proteinExistence type="predicted"/>
<keyword evidence="2" id="KW-1185">Reference proteome</keyword>
<gene>
    <name evidence="1" type="ORF">Bccel_4495</name>
</gene>
<accession>A0A0L6JTR2</accession>
<dbReference type="InterPro" id="IPR016024">
    <property type="entry name" value="ARM-type_fold"/>
</dbReference>
<dbReference type="Proteomes" id="UP000036923">
    <property type="component" value="Unassembled WGS sequence"/>
</dbReference>
<reference evidence="2" key="1">
    <citation type="submission" date="2015-07" db="EMBL/GenBank/DDBJ databases">
        <title>Near-Complete Genome Sequence of the Cellulolytic Bacterium Bacteroides (Pseudobacteroides) cellulosolvens ATCC 35603.</title>
        <authorList>
            <person name="Dassa B."/>
            <person name="Utturkar S.M."/>
            <person name="Klingeman D.M."/>
            <person name="Hurt R.A."/>
            <person name="Keller M."/>
            <person name="Xu J."/>
            <person name="Reddy Y.H.K."/>
            <person name="Borovok I."/>
            <person name="Grinberg I.R."/>
            <person name="Lamed R."/>
            <person name="Zhivin O."/>
            <person name="Bayer E.A."/>
            <person name="Brown S.D."/>
        </authorList>
    </citation>
    <scope>NUCLEOTIDE SEQUENCE [LARGE SCALE GENOMIC DNA]</scope>
    <source>
        <strain evidence="2">DSM 2933</strain>
    </source>
</reference>
<dbReference type="eggNOG" id="COG1413">
    <property type="taxonomic scope" value="Bacteria"/>
</dbReference>
<dbReference type="EMBL" id="LGTC01000001">
    <property type="protein sequence ID" value="KNY29221.1"/>
    <property type="molecule type" value="Genomic_DNA"/>
</dbReference>
<protein>
    <recommendedName>
        <fullName evidence="3">HEAT domain containing protein</fullName>
    </recommendedName>
</protein>
<dbReference type="STRING" id="398512.Bccel_4495"/>
<dbReference type="SUPFAM" id="SSF48371">
    <property type="entry name" value="ARM repeat"/>
    <property type="match status" value="2"/>
</dbReference>
<evidence type="ECO:0008006" key="3">
    <source>
        <dbReference type="Google" id="ProtNLM"/>
    </source>
</evidence>